<protein>
    <submittedName>
        <fullName evidence="1">Uncharacterized protein</fullName>
    </submittedName>
</protein>
<gene>
    <name evidence="1" type="ORF">DSO57_1024882</name>
</gene>
<evidence type="ECO:0000313" key="1">
    <source>
        <dbReference type="EMBL" id="KAJ9053366.1"/>
    </source>
</evidence>
<keyword evidence="2" id="KW-1185">Reference proteome</keyword>
<dbReference type="Proteomes" id="UP001165960">
    <property type="component" value="Unassembled WGS sequence"/>
</dbReference>
<name>A0ACC2RTI5_9FUNG</name>
<evidence type="ECO:0000313" key="2">
    <source>
        <dbReference type="Proteomes" id="UP001165960"/>
    </source>
</evidence>
<reference evidence="1" key="1">
    <citation type="submission" date="2022-04" db="EMBL/GenBank/DDBJ databases">
        <title>Genome of the entomopathogenic fungus Entomophthora muscae.</title>
        <authorList>
            <person name="Elya C."/>
            <person name="Lovett B.R."/>
            <person name="Lee E."/>
            <person name="Macias A.M."/>
            <person name="Hajek A.E."/>
            <person name="De Bivort B.L."/>
            <person name="Kasson M.T."/>
            <person name="De Fine Licht H.H."/>
            <person name="Stajich J.E."/>
        </authorList>
    </citation>
    <scope>NUCLEOTIDE SEQUENCE</scope>
    <source>
        <strain evidence="1">Berkeley</strain>
    </source>
</reference>
<sequence>MITINESISLSFKTSSTQPESKPLRKSSVIRTALPVEEDGLSWPSRHKYNPS</sequence>
<organism evidence="1 2">
    <name type="scientific">Entomophthora muscae</name>
    <dbReference type="NCBI Taxonomy" id="34485"/>
    <lineage>
        <taxon>Eukaryota</taxon>
        <taxon>Fungi</taxon>
        <taxon>Fungi incertae sedis</taxon>
        <taxon>Zoopagomycota</taxon>
        <taxon>Entomophthoromycotina</taxon>
        <taxon>Entomophthoromycetes</taxon>
        <taxon>Entomophthorales</taxon>
        <taxon>Entomophthoraceae</taxon>
        <taxon>Entomophthora</taxon>
    </lineage>
</organism>
<accession>A0ACC2RTI5</accession>
<comment type="caution">
    <text evidence="1">The sequence shown here is derived from an EMBL/GenBank/DDBJ whole genome shotgun (WGS) entry which is preliminary data.</text>
</comment>
<proteinExistence type="predicted"/>
<dbReference type="EMBL" id="QTSX02006526">
    <property type="protein sequence ID" value="KAJ9053366.1"/>
    <property type="molecule type" value="Genomic_DNA"/>
</dbReference>